<keyword evidence="5" id="KW-0119">Carbohydrate metabolism</keyword>
<keyword evidence="9" id="KW-0413">Isomerase</keyword>
<dbReference type="PANTHER" id="PTHR42946:SF1">
    <property type="entry name" value="PHOSPHOGLUCOMUTASE (ALPHA-D-GLUCOSE-1,6-BISPHOSPHATE-DEPENDENT)"/>
    <property type="match status" value="1"/>
</dbReference>
<dbReference type="AlphaFoldDB" id="A0AAX4PEE0"/>
<evidence type="ECO:0000256" key="10">
    <source>
        <dbReference type="ARBA" id="ARBA00049318"/>
    </source>
</evidence>
<dbReference type="InterPro" id="IPR016055">
    <property type="entry name" value="A-D-PHexomutase_a/b/a-I/II/III"/>
</dbReference>
<dbReference type="Pfam" id="PF02878">
    <property type="entry name" value="PGM_PMM_I"/>
    <property type="match status" value="1"/>
</dbReference>
<dbReference type="EC" id="5.4.2.2" evidence="4"/>
<keyword evidence="8" id="KW-0460">Magnesium</keyword>
<evidence type="ECO:0000313" key="15">
    <source>
        <dbReference type="EMBL" id="WZN64747.1"/>
    </source>
</evidence>
<proteinExistence type="inferred from homology"/>
<dbReference type="Gene3D" id="3.40.120.10">
    <property type="entry name" value="Alpha-D-Glucose-1,6-Bisphosphate, subunit A, domain 3"/>
    <property type="match status" value="3"/>
</dbReference>
<dbReference type="SUPFAM" id="SSF55957">
    <property type="entry name" value="Phosphoglucomutase, C-terminal domain"/>
    <property type="match status" value="1"/>
</dbReference>
<feature type="domain" description="Alpha-D-phosphohexomutase alpha/beta/alpha" evidence="13">
    <location>
        <begin position="200"/>
        <end position="285"/>
    </location>
</feature>
<dbReference type="Pfam" id="PF02879">
    <property type="entry name" value="PGM_PMM_II"/>
    <property type="match status" value="1"/>
</dbReference>
<keyword evidence="5" id="KW-0313">Glucose metabolism</keyword>
<evidence type="ECO:0000256" key="6">
    <source>
        <dbReference type="ARBA" id="ARBA00022553"/>
    </source>
</evidence>
<evidence type="ECO:0000256" key="7">
    <source>
        <dbReference type="ARBA" id="ARBA00022723"/>
    </source>
</evidence>
<dbReference type="PRINTS" id="PR00509">
    <property type="entry name" value="PGMPMM"/>
</dbReference>
<dbReference type="Gene3D" id="3.30.310.50">
    <property type="entry name" value="Alpha-D-phosphohexomutase, C-terminal domain"/>
    <property type="match status" value="1"/>
</dbReference>
<gene>
    <name evidence="15" type="ORF">HKI87_10g63040</name>
</gene>
<comment type="catalytic activity">
    <reaction evidence="10">
        <text>alpha-D-glucose 1,6-bisphosphate + L-seryl-[protein] = O-phospho-L-seryl-[protein] + alpha-D-glucose 6-phosphate</text>
        <dbReference type="Rhea" id="RHEA:68752"/>
        <dbReference type="Rhea" id="RHEA-COMP:9863"/>
        <dbReference type="Rhea" id="RHEA-COMP:11604"/>
        <dbReference type="ChEBI" id="CHEBI:29999"/>
        <dbReference type="ChEBI" id="CHEBI:58225"/>
        <dbReference type="ChEBI" id="CHEBI:58392"/>
        <dbReference type="ChEBI" id="CHEBI:83421"/>
    </reaction>
</comment>
<dbReference type="InterPro" id="IPR005844">
    <property type="entry name" value="A-D-PHexomutase_a/b/a-I"/>
</dbReference>
<sequence length="504" mass="53770">MVAMGPSKYSKLQNGSDVRGVALGKPEAVTLTANRVRNIAHAFAKILKQRAGKEGTDGVRIGVGRDSRVTGRELSDEAMRGIADAGLDCAAFDLGLATTPAMYMSTITEGFEYSGSIMLTASHLPYDRNGMKFFTPDGGLAKSEITEILDAAEKVEAEEAGGDLFTGPDQLSSASFMPTYASILRSHIIAEVGAGDAPLAGLKIVVDAGNGAGGFFAKDVLEPLGADVSGSQFLEPDGMFPNHVPNPEDADAMRSIQRAVSESNADLGVIFDTDVDRSAVVDSKGMAFNKNRLIAAMSAITLRDSPGGTVVTDSVTSDALTDFIESRGGRHLRFKRGYKNVIEKGKEIDNCPLMIETSGHGAMSENHYLDDGAYMAVKMIIEAARRKGDLAGLVDGFEEPVEALEKRVRFGDGAPEGYGTLVVEDFRSFCEGGDAPEGWVSADSNHEGWRVSVLSGGVREGWVLIRQSLHDPLLVVNAESNAEGGVERYMKVVEAFLDKYEHLS</sequence>
<dbReference type="PANTHER" id="PTHR42946">
    <property type="entry name" value="PHOSPHOHEXOSE MUTASE"/>
    <property type="match status" value="1"/>
</dbReference>
<dbReference type="SUPFAM" id="SSF53738">
    <property type="entry name" value="Phosphoglucomutase, first 3 domains"/>
    <property type="match status" value="3"/>
</dbReference>
<dbReference type="Pfam" id="PF02880">
    <property type="entry name" value="PGM_PMM_III"/>
    <property type="match status" value="1"/>
</dbReference>
<dbReference type="CDD" id="cd03089">
    <property type="entry name" value="PMM_PGM"/>
    <property type="match status" value="1"/>
</dbReference>
<evidence type="ECO:0000256" key="11">
    <source>
        <dbReference type="ARBA" id="ARBA00049409"/>
    </source>
</evidence>
<organism evidence="15 16">
    <name type="scientific">Chloropicon roscoffensis</name>
    <dbReference type="NCBI Taxonomy" id="1461544"/>
    <lineage>
        <taxon>Eukaryota</taxon>
        <taxon>Viridiplantae</taxon>
        <taxon>Chlorophyta</taxon>
        <taxon>Chloropicophyceae</taxon>
        <taxon>Chloropicales</taxon>
        <taxon>Chloropicaceae</taxon>
        <taxon>Chloropicon</taxon>
    </lineage>
</organism>
<dbReference type="FunFam" id="3.40.120.10:FF:000010">
    <property type="entry name" value="phosphomannomutase/phosphoglucomutase isoform X1"/>
    <property type="match status" value="1"/>
</dbReference>
<evidence type="ECO:0000256" key="1">
    <source>
        <dbReference type="ARBA" id="ARBA00000443"/>
    </source>
</evidence>
<dbReference type="GO" id="GO:0046872">
    <property type="term" value="F:metal ion binding"/>
    <property type="evidence" value="ECO:0007669"/>
    <property type="project" value="UniProtKB-KW"/>
</dbReference>
<dbReference type="EMBL" id="CP151510">
    <property type="protein sequence ID" value="WZN64747.1"/>
    <property type="molecule type" value="Genomic_DNA"/>
</dbReference>
<dbReference type="InterPro" id="IPR005841">
    <property type="entry name" value="Alpha-D-phosphohexomutase_SF"/>
</dbReference>
<dbReference type="GO" id="GO:0006006">
    <property type="term" value="P:glucose metabolic process"/>
    <property type="evidence" value="ECO:0007669"/>
    <property type="project" value="UniProtKB-KW"/>
</dbReference>
<keyword evidence="16" id="KW-1185">Reference proteome</keyword>
<evidence type="ECO:0000256" key="4">
    <source>
        <dbReference type="ARBA" id="ARBA00012728"/>
    </source>
</evidence>
<evidence type="ECO:0000256" key="9">
    <source>
        <dbReference type="ARBA" id="ARBA00023235"/>
    </source>
</evidence>
<dbReference type="InterPro" id="IPR005845">
    <property type="entry name" value="A-D-PHexomutase_a/b/a-II"/>
</dbReference>
<evidence type="ECO:0000259" key="12">
    <source>
        <dbReference type="Pfam" id="PF02878"/>
    </source>
</evidence>
<dbReference type="InterPro" id="IPR005846">
    <property type="entry name" value="A-D-PHexomutase_a/b/a-III"/>
</dbReference>
<feature type="domain" description="Alpha-D-phosphohexomutase alpha/beta/alpha" evidence="14">
    <location>
        <begin position="293"/>
        <end position="394"/>
    </location>
</feature>
<evidence type="ECO:0000259" key="13">
    <source>
        <dbReference type="Pfam" id="PF02879"/>
    </source>
</evidence>
<evidence type="ECO:0000256" key="5">
    <source>
        <dbReference type="ARBA" id="ARBA00022526"/>
    </source>
</evidence>
<accession>A0AAX4PEE0</accession>
<feature type="domain" description="Alpha-D-phosphohexomutase alpha/beta/alpha" evidence="12">
    <location>
        <begin position="13"/>
        <end position="156"/>
    </location>
</feature>
<protein>
    <recommendedName>
        <fullName evidence="4">phosphoglucomutase (alpha-D-glucose-1,6-bisphosphate-dependent)</fullName>
        <ecNumber evidence="4">5.4.2.2</ecNumber>
    </recommendedName>
</protein>
<dbReference type="GO" id="GO:0004615">
    <property type="term" value="F:phosphomannomutase activity"/>
    <property type="evidence" value="ECO:0007669"/>
    <property type="project" value="TreeGrafter"/>
</dbReference>
<keyword evidence="6" id="KW-0597">Phosphoprotein</keyword>
<dbReference type="Proteomes" id="UP001472866">
    <property type="component" value="Chromosome 10"/>
</dbReference>
<comment type="cofactor">
    <cofactor evidence="2">
        <name>Mg(2+)</name>
        <dbReference type="ChEBI" id="CHEBI:18420"/>
    </cofactor>
</comment>
<name>A0AAX4PEE0_9CHLO</name>
<evidence type="ECO:0000256" key="3">
    <source>
        <dbReference type="ARBA" id="ARBA00010231"/>
    </source>
</evidence>
<evidence type="ECO:0000313" key="16">
    <source>
        <dbReference type="Proteomes" id="UP001472866"/>
    </source>
</evidence>
<reference evidence="15 16" key="1">
    <citation type="submission" date="2024-03" db="EMBL/GenBank/DDBJ databases">
        <title>Complete genome sequence of the green alga Chloropicon roscoffensis RCC1871.</title>
        <authorList>
            <person name="Lemieux C."/>
            <person name="Pombert J.-F."/>
            <person name="Otis C."/>
            <person name="Turmel M."/>
        </authorList>
    </citation>
    <scope>NUCLEOTIDE SEQUENCE [LARGE SCALE GENOMIC DNA]</scope>
    <source>
        <strain evidence="15 16">RCC1871</strain>
    </source>
</reference>
<comment type="catalytic activity">
    <reaction evidence="11">
        <text>O-phospho-L-seryl-[protein] + alpha-D-glucose 1-phosphate = alpha-D-glucose 1,6-bisphosphate + L-seryl-[protein]</text>
        <dbReference type="Rhea" id="RHEA:68748"/>
        <dbReference type="Rhea" id="RHEA-COMP:9863"/>
        <dbReference type="Rhea" id="RHEA-COMP:11604"/>
        <dbReference type="ChEBI" id="CHEBI:29999"/>
        <dbReference type="ChEBI" id="CHEBI:58392"/>
        <dbReference type="ChEBI" id="CHEBI:58601"/>
        <dbReference type="ChEBI" id="CHEBI:83421"/>
    </reaction>
</comment>
<comment type="similarity">
    <text evidence="3">Belongs to the phosphohexose mutase family.</text>
</comment>
<evidence type="ECO:0000256" key="2">
    <source>
        <dbReference type="ARBA" id="ARBA00001946"/>
    </source>
</evidence>
<keyword evidence="7" id="KW-0479">Metal-binding</keyword>
<dbReference type="InterPro" id="IPR050060">
    <property type="entry name" value="Phosphoglucosamine_mutase"/>
</dbReference>
<evidence type="ECO:0000256" key="8">
    <source>
        <dbReference type="ARBA" id="ARBA00022842"/>
    </source>
</evidence>
<comment type="catalytic activity">
    <reaction evidence="1">
        <text>alpha-D-glucose 1-phosphate = alpha-D-glucose 6-phosphate</text>
        <dbReference type="Rhea" id="RHEA:23536"/>
        <dbReference type="ChEBI" id="CHEBI:58225"/>
        <dbReference type="ChEBI" id="CHEBI:58601"/>
        <dbReference type="EC" id="5.4.2.2"/>
    </reaction>
</comment>
<dbReference type="GO" id="GO:0004614">
    <property type="term" value="F:phosphoglucomutase activity"/>
    <property type="evidence" value="ECO:0007669"/>
    <property type="project" value="UniProtKB-EC"/>
</dbReference>
<dbReference type="InterPro" id="IPR036900">
    <property type="entry name" value="A-D-PHexomutase_C_sf"/>
</dbReference>
<evidence type="ECO:0000259" key="14">
    <source>
        <dbReference type="Pfam" id="PF02880"/>
    </source>
</evidence>